<dbReference type="PANTHER" id="PTHR11544">
    <property type="entry name" value="COLD SHOCK DOMAIN CONTAINING PROTEINS"/>
    <property type="match status" value="1"/>
</dbReference>
<evidence type="ECO:0000313" key="3">
    <source>
        <dbReference type="Proteomes" id="UP000645828"/>
    </source>
</evidence>
<organism evidence="2 3">
    <name type="scientific">Nyctereutes procyonoides</name>
    <name type="common">Raccoon dog</name>
    <name type="synonym">Canis procyonoides</name>
    <dbReference type="NCBI Taxonomy" id="34880"/>
    <lineage>
        <taxon>Eukaryota</taxon>
        <taxon>Metazoa</taxon>
        <taxon>Chordata</taxon>
        <taxon>Craniata</taxon>
        <taxon>Vertebrata</taxon>
        <taxon>Euteleostomi</taxon>
        <taxon>Mammalia</taxon>
        <taxon>Eutheria</taxon>
        <taxon>Laurasiatheria</taxon>
        <taxon>Carnivora</taxon>
        <taxon>Caniformia</taxon>
        <taxon>Canidae</taxon>
        <taxon>Nyctereutes</taxon>
    </lineage>
</organism>
<name>A0A811XYW9_NYCPR</name>
<sequence>MPVLLKIPPSRRCICTSYCHKKINPGINFTVGVGETMEFDVVEGEKCEEAANVKGPGGAPVQDGKYTAYRNYYRHYPFGKETKAGNPPAENLFPPKSQQGRAE</sequence>
<dbReference type="EMBL" id="CAJHUB010000653">
    <property type="protein sequence ID" value="CAD7669737.1"/>
    <property type="molecule type" value="Genomic_DNA"/>
</dbReference>
<keyword evidence="3" id="KW-1185">Reference proteome</keyword>
<evidence type="ECO:0000313" key="2">
    <source>
        <dbReference type="EMBL" id="CAD7669737.1"/>
    </source>
</evidence>
<proteinExistence type="predicted"/>
<dbReference type="AlphaFoldDB" id="A0A811XYW9"/>
<evidence type="ECO:0000256" key="1">
    <source>
        <dbReference type="SAM" id="MobiDB-lite"/>
    </source>
</evidence>
<reference evidence="2" key="1">
    <citation type="submission" date="2020-12" db="EMBL/GenBank/DDBJ databases">
        <authorList>
            <consortium name="Molecular Ecology Group"/>
        </authorList>
    </citation>
    <scope>NUCLEOTIDE SEQUENCE</scope>
    <source>
        <strain evidence="2">TBG_1078</strain>
    </source>
</reference>
<dbReference type="InterPro" id="IPR050181">
    <property type="entry name" value="Cold_shock_domain"/>
</dbReference>
<dbReference type="InterPro" id="IPR012340">
    <property type="entry name" value="NA-bd_OB-fold"/>
</dbReference>
<feature type="region of interest" description="Disordered" evidence="1">
    <location>
        <begin position="80"/>
        <end position="103"/>
    </location>
</feature>
<accession>A0A811XYW9</accession>
<comment type="caution">
    <text evidence="2">The sequence shown here is derived from an EMBL/GenBank/DDBJ whole genome shotgun (WGS) entry which is preliminary data.</text>
</comment>
<dbReference type="Gene3D" id="2.40.50.140">
    <property type="entry name" value="Nucleic acid-binding proteins"/>
    <property type="match status" value="1"/>
</dbReference>
<gene>
    <name evidence="2" type="ORF">NYPRO_LOCUS2531</name>
</gene>
<dbReference type="Proteomes" id="UP000645828">
    <property type="component" value="Unassembled WGS sequence"/>
</dbReference>
<protein>
    <submittedName>
        <fullName evidence="2">(raccoon dog) hypothetical protein</fullName>
    </submittedName>
</protein>